<dbReference type="GO" id="GO:0003978">
    <property type="term" value="F:UDP-glucose 4-epimerase activity"/>
    <property type="evidence" value="ECO:0007669"/>
    <property type="project" value="UniProtKB-UniRule"/>
</dbReference>
<dbReference type="GeneID" id="31929637"/>
<dbReference type="CDD" id="cd05247">
    <property type="entry name" value="UDP_G4E_1_SDR_e"/>
    <property type="match status" value="1"/>
</dbReference>
<keyword evidence="7 10" id="KW-0520">NAD</keyword>
<dbReference type="InterPro" id="IPR036291">
    <property type="entry name" value="NAD(P)-bd_dom_sf"/>
</dbReference>
<protein>
    <recommendedName>
        <fullName evidence="6 10">UDP-glucose 4-epimerase</fullName>
        <ecNumber evidence="5 10">5.1.3.2</ecNumber>
    </recommendedName>
</protein>
<dbReference type="InterPro" id="IPR005886">
    <property type="entry name" value="UDP_G4E"/>
</dbReference>
<dbReference type="KEGG" id="txi:TH3_19805"/>
<evidence type="ECO:0000259" key="11">
    <source>
        <dbReference type="Pfam" id="PF01370"/>
    </source>
</evidence>
<comment type="catalytic activity">
    <reaction evidence="1 10">
        <text>UDP-alpha-D-glucose = UDP-alpha-D-galactose</text>
        <dbReference type="Rhea" id="RHEA:22168"/>
        <dbReference type="ChEBI" id="CHEBI:58885"/>
        <dbReference type="ChEBI" id="CHEBI:66914"/>
        <dbReference type="EC" id="5.1.3.2"/>
    </reaction>
</comment>
<comment type="pathway">
    <text evidence="3 10">Carbohydrate metabolism; galactose metabolism.</text>
</comment>
<dbReference type="EC" id="5.1.3.2" evidence="5 10"/>
<dbReference type="RefSeq" id="WP_007088552.1">
    <property type="nucleotide sequence ID" value="NZ_CP004388.1"/>
</dbReference>
<comment type="cofactor">
    <cofactor evidence="2 10">
        <name>NAD(+)</name>
        <dbReference type="ChEBI" id="CHEBI:57540"/>
    </cofactor>
</comment>
<comment type="similarity">
    <text evidence="4 10">Belongs to the NAD(P)-dependent epimerase/dehydratase family.</text>
</comment>
<dbReference type="SUPFAM" id="SSF51735">
    <property type="entry name" value="NAD(P)-binding Rossmann-fold domains"/>
    <property type="match status" value="1"/>
</dbReference>
<dbReference type="GO" id="GO:0006012">
    <property type="term" value="P:galactose metabolic process"/>
    <property type="evidence" value="ECO:0007669"/>
    <property type="project" value="InterPro"/>
</dbReference>
<proteinExistence type="inferred from homology"/>
<accession>A0AB72UIH1</accession>
<evidence type="ECO:0000256" key="1">
    <source>
        <dbReference type="ARBA" id="ARBA00000083"/>
    </source>
</evidence>
<feature type="domain" description="NAD-dependent epimerase/dehydratase" evidence="11">
    <location>
        <begin position="4"/>
        <end position="244"/>
    </location>
</feature>
<name>A0AB72UIH1_9PROT</name>
<reference evidence="12 13" key="1">
    <citation type="journal article" date="2012" name="J. Bacteriol.">
        <title>Genome sequence of Thalassospira xiamenensis type strain M-5.</title>
        <authorList>
            <person name="Lai Q."/>
            <person name="Shao Z."/>
        </authorList>
    </citation>
    <scope>NUCLEOTIDE SEQUENCE [LARGE SCALE GENOMIC DNA]</scope>
    <source>
        <strain evidence="12 13">M-5</strain>
    </source>
</reference>
<dbReference type="Gene3D" id="3.90.25.10">
    <property type="entry name" value="UDP-galactose 4-epimerase, domain 1"/>
    <property type="match status" value="1"/>
</dbReference>
<evidence type="ECO:0000256" key="3">
    <source>
        <dbReference type="ARBA" id="ARBA00004947"/>
    </source>
</evidence>
<evidence type="ECO:0000256" key="8">
    <source>
        <dbReference type="ARBA" id="ARBA00023235"/>
    </source>
</evidence>
<dbReference type="PANTHER" id="PTHR43725:SF53">
    <property type="entry name" value="UDP-ARABINOSE 4-EPIMERASE 1"/>
    <property type="match status" value="1"/>
</dbReference>
<dbReference type="PANTHER" id="PTHR43725">
    <property type="entry name" value="UDP-GLUCOSE 4-EPIMERASE"/>
    <property type="match status" value="1"/>
</dbReference>
<organism evidence="12 13">
    <name type="scientific">Thalassospira xiamenensis M-5 = DSM 17429</name>
    <dbReference type="NCBI Taxonomy" id="1123366"/>
    <lineage>
        <taxon>Bacteria</taxon>
        <taxon>Pseudomonadati</taxon>
        <taxon>Pseudomonadota</taxon>
        <taxon>Alphaproteobacteria</taxon>
        <taxon>Rhodospirillales</taxon>
        <taxon>Thalassospiraceae</taxon>
        <taxon>Thalassospira</taxon>
    </lineage>
</organism>
<dbReference type="InterPro" id="IPR001509">
    <property type="entry name" value="Epimerase_deHydtase"/>
</dbReference>
<evidence type="ECO:0000313" key="12">
    <source>
        <dbReference type="EMBL" id="AJD54063.1"/>
    </source>
</evidence>
<comment type="subunit">
    <text evidence="10">Homodimer.</text>
</comment>
<dbReference type="NCBIfam" id="TIGR01179">
    <property type="entry name" value="galE"/>
    <property type="match status" value="1"/>
</dbReference>
<evidence type="ECO:0000313" key="13">
    <source>
        <dbReference type="Proteomes" id="UP000007127"/>
    </source>
</evidence>
<evidence type="ECO:0000256" key="10">
    <source>
        <dbReference type="RuleBase" id="RU366046"/>
    </source>
</evidence>
<dbReference type="AlphaFoldDB" id="A0AB72UIH1"/>
<evidence type="ECO:0000256" key="7">
    <source>
        <dbReference type="ARBA" id="ARBA00023027"/>
    </source>
</evidence>
<dbReference type="Gene3D" id="3.40.50.720">
    <property type="entry name" value="NAD(P)-binding Rossmann-like Domain"/>
    <property type="match status" value="1"/>
</dbReference>
<dbReference type="Proteomes" id="UP000007127">
    <property type="component" value="Chromosome"/>
</dbReference>
<keyword evidence="8 10" id="KW-0413">Isomerase</keyword>
<gene>
    <name evidence="12" type="ORF">TH3_19805</name>
</gene>
<evidence type="ECO:0000256" key="5">
    <source>
        <dbReference type="ARBA" id="ARBA00013189"/>
    </source>
</evidence>
<evidence type="ECO:0000256" key="4">
    <source>
        <dbReference type="ARBA" id="ARBA00007637"/>
    </source>
</evidence>
<dbReference type="Pfam" id="PF01370">
    <property type="entry name" value="Epimerase"/>
    <property type="match status" value="1"/>
</dbReference>
<sequence length="331" mass="36433">MEKILVTGGAGYIGSHICLKLRESGYLPVVLDNLSNGHRDAISGDIPFVHADIRNRTALDDTFKKFQPAAVIHMAALIEAGLSMQEPASFYEVNTTGSFNLLEAMRHHECRQIVFSSTAAIYGNTNLDMLDETLPAQPENPYGRSKAMVETMIADYCALYGFRSIALRYFNAAGADPSRRSGERHDPETHLIPLALLAAVGRRDGLKIFGNDYDTPDGTCIRDYVHVDDLAAAHVKALEHITGETKPFFDCVNIGTGKGCSVREILMLCREVTGIEFPISDAARRPGDPVKLIANPAKANSLLSWKPKYTDPRETIAHAWAYYCSNARKSE</sequence>
<evidence type="ECO:0000256" key="6">
    <source>
        <dbReference type="ARBA" id="ARBA00018569"/>
    </source>
</evidence>
<evidence type="ECO:0000256" key="2">
    <source>
        <dbReference type="ARBA" id="ARBA00001911"/>
    </source>
</evidence>
<dbReference type="EMBL" id="CP004388">
    <property type="protein sequence ID" value="AJD54063.1"/>
    <property type="molecule type" value="Genomic_DNA"/>
</dbReference>
<evidence type="ECO:0000256" key="9">
    <source>
        <dbReference type="ARBA" id="ARBA00023277"/>
    </source>
</evidence>
<keyword evidence="9 10" id="KW-0119">Carbohydrate metabolism</keyword>